<protein>
    <submittedName>
        <fullName evidence="2">Uncharacterized protein</fullName>
    </submittedName>
</protein>
<keyword evidence="1" id="KW-1133">Transmembrane helix</keyword>
<keyword evidence="1" id="KW-0472">Membrane</keyword>
<keyword evidence="3" id="KW-1185">Reference proteome</keyword>
<feature type="transmembrane region" description="Helical" evidence="1">
    <location>
        <begin position="57"/>
        <end position="80"/>
    </location>
</feature>
<gene>
    <name evidence="2" type="ORF">V6N11_041080</name>
</gene>
<name>A0ABR2RJS6_9ROSI</name>
<keyword evidence="1" id="KW-0812">Transmembrane</keyword>
<proteinExistence type="predicted"/>
<evidence type="ECO:0000313" key="3">
    <source>
        <dbReference type="Proteomes" id="UP001396334"/>
    </source>
</evidence>
<organism evidence="2 3">
    <name type="scientific">Hibiscus sabdariffa</name>
    <name type="common">roselle</name>
    <dbReference type="NCBI Taxonomy" id="183260"/>
    <lineage>
        <taxon>Eukaryota</taxon>
        <taxon>Viridiplantae</taxon>
        <taxon>Streptophyta</taxon>
        <taxon>Embryophyta</taxon>
        <taxon>Tracheophyta</taxon>
        <taxon>Spermatophyta</taxon>
        <taxon>Magnoliopsida</taxon>
        <taxon>eudicotyledons</taxon>
        <taxon>Gunneridae</taxon>
        <taxon>Pentapetalae</taxon>
        <taxon>rosids</taxon>
        <taxon>malvids</taxon>
        <taxon>Malvales</taxon>
        <taxon>Malvaceae</taxon>
        <taxon>Malvoideae</taxon>
        <taxon>Hibiscus</taxon>
    </lineage>
</organism>
<comment type="caution">
    <text evidence="2">The sequence shown here is derived from an EMBL/GenBank/DDBJ whole genome shotgun (WGS) entry which is preliminary data.</text>
</comment>
<sequence>MATTGCVWQQHLLSDWVTLKKCPKENLNYEWGPEALLMDSNTYAPVSLDAVHCFRSCFQLCFCLVFSLLLVAFLVVLVYAMGDVELLSRWGSSVLFCFAFRRVNAVHSSKPLSDYKTVGKWE</sequence>
<evidence type="ECO:0000256" key="1">
    <source>
        <dbReference type="SAM" id="Phobius"/>
    </source>
</evidence>
<dbReference type="Proteomes" id="UP001396334">
    <property type="component" value="Unassembled WGS sequence"/>
</dbReference>
<reference evidence="2 3" key="1">
    <citation type="journal article" date="2024" name="G3 (Bethesda)">
        <title>Genome assembly of Hibiscus sabdariffa L. provides insights into metabolisms of medicinal natural products.</title>
        <authorList>
            <person name="Kim T."/>
        </authorList>
    </citation>
    <scope>NUCLEOTIDE SEQUENCE [LARGE SCALE GENOMIC DNA]</scope>
    <source>
        <strain evidence="2">TK-2024</strain>
        <tissue evidence="2">Old leaves</tissue>
    </source>
</reference>
<accession>A0ABR2RJS6</accession>
<evidence type="ECO:0000313" key="2">
    <source>
        <dbReference type="EMBL" id="KAK9013058.1"/>
    </source>
</evidence>
<dbReference type="EMBL" id="JBBPBN010000022">
    <property type="protein sequence ID" value="KAK9013058.1"/>
    <property type="molecule type" value="Genomic_DNA"/>
</dbReference>